<reference evidence="2" key="2">
    <citation type="submission" date="2020-06" db="EMBL/GenBank/DDBJ databases">
        <authorList>
            <person name="Sheffer M."/>
        </authorList>
    </citation>
    <scope>NUCLEOTIDE SEQUENCE</scope>
</reference>
<reference evidence="2" key="1">
    <citation type="journal article" date="2020" name="bioRxiv">
        <title>Chromosome-level reference genome of the European wasp spider Argiope bruennichi: a resource for studies on range expansion and evolutionary adaptation.</title>
        <authorList>
            <person name="Sheffer M.M."/>
            <person name="Hoppe A."/>
            <person name="Krehenwinkel H."/>
            <person name="Uhl G."/>
            <person name="Kuss A.W."/>
            <person name="Jensen L."/>
            <person name="Jensen C."/>
            <person name="Gillespie R.G."/>
            <person name="Hoff K.J."/>
            <person name="Prost S."/>
        </authorList>
    </citation>
    <scope>NUCLEOTIDE SEQUENCE</scope>
</reference>
<evidence type="ECO:0000313" key="2">
    <source>
        <dbReference type="EMBL" id="KAF8763105.1"/>
    </source>
</evidence>
<gene>
    <name evidence="2" type="ORF">HNY73_021320</name>
</gene>
<name>A0A8T0DZB2_ARGBR</name>
<feature type="region of interest" description="Disordered" evidence="1">
    <location>
        <begin position="1"/>
        <end position="21"/>
    </location>
</feature>
<feature type="region of interest" description="Disordered" evidence="1">
    <location>
        <begin position="96"/>
        <end position="192"/>
    </location>
</feature>
<evidence type="ECO:0000256" key="1">
    <source>
        <dbReference type="SAM" id="MobiDB-lite"/>
    </source>
</evidence>
<proteinExistence type="predicted"/>
<keyword evidence="3" id="KW-1185">Reference proteome</keyword>
<dbReference type="Proteomes" id="UP000807504">
    <property type="component" value="Unassembled WGS sequence"/>
</dbReference>
<feature type="compositionally biased region" description="Polar residues" evidence="1">
    <location>
        <begin position="108"/>
        <end position="118"/>
    </location>
</feature>
<organism evidence="2 3">
    <name type="scientific">Argiope bruennichi</name>
    <name type="common">Wasp spider</name>
    <name type="synonym">Aranea bruennichi</name>
    <dbReference type="NCBI Taxonomy" id="94029"/>
    <lineage>
        <taxon>Eukaryota</taxon>
        <taxon>Metazoa</taxon>
        <taxon>Ecdysozoa</taxon>
        <taxon>Arthropoda</taxon>
        <taxon>Chelicerata</taxon>
        <taxon>Arachnida</taxon>
        <taxon>Araneae</taxon>
        <taxon>Araneomorphae</taxon>
        <taxon>Entelegynae</taxon>
        <taxon>Araneoidea</taxon>
        <taxon>Araneidae</taxon>
        <taxon>Argiope</taxon>
    </lineage>
</organism>
<protein>
    <submittedName>
        <fullName evidence="2">Uncharacterized protein</fullName>
    </submittedName>
</protein>
<evidence type="ECO:0000313" key="3">
    <source>
        <dbReference type="Proteomes" id="UP000807504"/>
    </source>
</evidence>
<accession>A0A8T0DZB2</accession>
<comment type="caution">
    <text evidence="2">The sequence shown here is derived from an EMBL/GenBank/DDBJ whole genome shotgun (WGS) entry which is preliminary data.</text>
</comment>
<sequence>MVKARRPVDRSSYSNAAKKTLETRGTQIMPIIMHVDNNPFQPSYAPSEICPKSESFIKDFSPSIPMEDTTQDIPQCKAADTSQNLASFKTVINRKKYKKNSKPKDNKTMTTNMSNPRTPVSGVSFGDVTKTINLAQRNPFDTPSNVQPFVSDIEPEKELDTSETSLSSETKPKRKKLPSKSQKAFALKHSKQGRSAKDLEEDIFCIRLLYCAYNSSKCLVEHVDLIAPVKSADAAVLQLPLSAAPTASVATASVAAERVQTADAVTASVVVQRNARVDDD</sequence>
<dbReference type="AlphaFoldDB" id="A0A8T0DZB2"/>
<dbReference type="EMBL" id="JABXBU010002231">
    <property type="protein sequence ID" value="KAF8763105.1"/>
    <property type="molecule type" value="Genomic_DNA"/>
</dbReference>
<feature type="compositionally biased region" description="Polar residues" evidence="1">
    <location>
        <begin position="130"/>
        <end position="148"/>
    </location>
</feature>